<comment type="caution">
    <text evidence="3">The sequence shown here is derived from an EMBL/GenBank/DDBJ whole genome shotgun (WGS) entry which is preliminary data.</text>
</comment>
<dbReference type="InterPro" id="IPR004629">
    <property type="entry name" value="WecG_TagA_CpsF"/>
</dbReference>
<organism evidence="3 4">
    <name type="scientific">Sphaerospermopsis kisseleviana CS-549</name>
    <dbReference type="NCBI Taxonomy" id="3021783"/>
    <lineage>
        <taxon>Bacteria</taxon>
        <taxon>Bacillati</taxon>
        <taxon>Cyanobacteriota</taxon>
        <taxon>Cyanophyceae</taxon>
        <taxon>Nostocales</taxon>
        <taxon>Aphanizomenonaceae</taxon>
        <taxon>Sphaerospermopsis</taxon>
        <taxon>Sphaerospermopsis kisseleviana</taxon>
    </lineage>
</organism>
<protein>
    <submittedName>
        <fullName evidence="3">WecB/TagA/CpsF family glycosyltransferase</fullName>
    </submittedName>
</protein>
<evidence type="ECO:0000313" key="4">
    <source>
        <dbReference type="Proteomes" id="UP001211711"/>
    </source>
</evidence>
<dbReference type="RefSeq" id="WP_096572333.1">
    <property type="nucleotide sequence ID" value="NZ_JAQMTI010000259.1"/>
</dbReference>
<dbReference type="Proteomes" id="UP001211711">
    <property type="component" value="Unassembled WGS sequence"/>
</dbReference>
<evidence type="ECO:0000313" key="3">
    <source>
        <dbReference type="EMBL" id="MDB9443714.1"/>
    </source>
</evidence>
<keyword evidence="4" id="KW-1185">Reference proteome</keyword>
<proteinExistence type="predicted"/>
<dbReference type="EMBL" id="JAQMTI010000259">
    <property type="protein sequence ID" value="MDB9443714.1"/>
    <property type="molecule type" value="Genomic_DNA"/>
</dbReference>
<dbReference type="NCBIfam" id="TIGR00696">
    <property type="entry name" value="wecG_tagA_cpsF"/>
    <property type="match status" value="1"/>
</dbReference>
<keyword evidence="2" id="KW-0808">Transferase</keyword>
<name>A0ABT4ZWB9_9CYAN</name>
<evidence type="ECO:0000256" key="2">
    <source>
        <dbReference type="ARBA" id="ARBA00022679"/>
    </source>
</evidence>
<sequence>MLTANNEIQIQSFSPSREFTASKIPTKIDVIGSPVTALPFEVQINMILEWAMSKVSKVVCVANTHMLVEAYWHPDFSSVLKNADIVTPDGMPLVWMLKVMGAGAQNRVAGMDILLSLCRLAPLRDIHLFFLGSEMQILEKMRKKLERVFPNVKIAGMEPLPFRPLTFTENEAIFKKIHDSGAGIVLVALGCPKQEYWMNQNKDKIQAVMIGLGGAFPVFAESHKRAPYWIRHLGGEWFYRLIQEPLRLFRRYSTTIPVFIWLALKQLLNLALVKVGLGATRKGAKY</sequence>
<reference evidence="3 4" key="1">
    <citation type="submission" date="2023-01" db="EMBL/GenBank/DDBJ databases">
        <title>Genomes from the Australian National Cyanobacteria Reference Collection.</title>
        <authorList>
            <person name="Willis A."/>
            <person name="Lee E.M.F."/>
        </authorList>
    </citation>
    <scope>NUCLEOTIDE SEQUENCE [LARGE SCALE GENOMIC DNA]</scope>
    <source>
        <strain evidence="3 4">CS-549</strain>
    </source>
</reference>
<accession>A0ABT4ZWB9</accession>
<keyword evidence="1" id="KW-0328">Glycosyltransferase</keyword>
<dbReference type="Pfam" id="PF03808">
    <property type="entry name" value="Glyco_tran_WecG"/>
    <property type="match status" value="1"/>
</dbReference>
<dbReference type="PANTHER" id="PTHR34136:SF1">
    <property type="entry name" value="UDP-N-ACETYL-D-MANNOSAMINURONIC ACID TRANSFERASE"/>
    <property type="match status" value="1"/>
</dbReference>
<evidence type="ECO:0000256" key="1">
    <source>
        <dbReference type="ARBA" id="ARBA00022676"/>
    </source>
</evidence>
<gene>
    <name evidence="3" type="ORF">PN497_20510</name>
</gene>
<dbReference type="PANTHER" id="PTHR34136">
    <property type="match status" value="1"/>
</dbReference>
<dbReference type="CDD" id="cd06533">
    <property type="entry name" value="Glyco_transf_WecG_TagA"/>
    <property type="match status" value="1"/>
</dbReference>